<dbReference type="GeneID" id="106815536"/>
<reference evidence="2" key="1">
    <citation type="submission" date="2025-08" db="UniProtKB">
        <authorList>
            <consortium name="RefSeq"/>
        </authorList>
    </citation>
    <scope>IDENTIFICATION</scope>
</reference>
<evidence type="ECO:0000313" key="1">
    <source>
        <dbReference type="Proteomes" id="UP000695022"/>
    </source>
</evidence>
<dbReference type="Proteomes" id="UP000695022">
    <property type="component" value="Unplaced"/>
</dbReference>
<organism evidence="1 2">
    <name type="scientific">Priapulus caudatus</name>
    <name type="common">Priapulid worm</name>
    <dbReference type="NCBI Taxonomy" id="37621"/>
    <lineage>
        <taxon>Eukaryota</taxon>
        <taxon>Metazoa</taxon>
        <taxon>Ecdysozoa</taxon>
        <taxon>Scalidophora</taxon>
        <taxon>Priapulida</taxon>
        <taxon>Priapulimorpha</taxon>
        <taxon>Priapulimorphida</taxon>
        <taxon>Priapulidae</taxon>
        <taxon>Priapulus</taxon>
    </lineage>
</organism>
<gene>
    <name evidence="2" type="primary">LOC106815536</name>
</gene>
<protein>
    <submittedName>
        <fullName evidence="2">Tetratricopeptide repeat protein 38-like</fullName>
    </submittedName>
</protein>
<evidence type="ECO:0000313" key="2">
    <source>
        <dbReference type="RefSeq" id="XP_014675489.1"/>
    </source>
</evidence>
<name>A0ABM1ETG8_PRICU</name>
<keyword evidence="1" id="KW-1185">Reference proteome</keyword>
<sequence>MDKHEWRGCLEWKQQNLPLSTTSEETVKLYDAFLTQWVSWRPDRCLGGLEGTAEKLLESDPNFVMGRALVNGLAIMSADRSPRLDTGLRVLALR</sequence>
<dbReference type="RefSeq" id="XP_014675489.1">
    <property type="nucleotide sequence ID" value="XM_014820003.1"/>
</dbReference>
<accession>A0ABM1ETG8</accession>
<proteinExistence type="predicted"/>